<feature type="transmembrane region" description="Helical" evidence="5">
    <location>
        <begin position="74"/>
        <end position="92"/>
    </location>
</feature>
<dbReference type="Proteomes" id="UP000279968">
    <property type="component" value="Unassembled WGS sequence"/>
</dbReference>
<keyword evidence="2 5" id="KW-0812">Transmembrane</keyword>
<feature type="transmembrane region" description="Helical" evidence="5">
    <location>
        <begin position="113"/>
        <end position="137"/>
    </location>
</feature>
<evidence type="ECO:0000313" key="7">
    <source>
        <dbReference type="EMBL" id="RKN54106.1"/>
    </source>
</evidence>
<protein>
    <submittedName>
        <fullName evidence="7">DUF2065 family protein</fullName>
    </submittedName>
</protein>
<dbReference type="Pfam" id="PF07291">
    <property type="entry name" value="MauE"/>
    <property type="match status" value="1"/>
</dbReference>
<comment type="subcellular location">
    <subcellularLocation>
        <location evidence="1">Membrane</location>
        <topology evidence="1">Multi-pass membrane protein</topology>
    </subcellularLocation>
</comment>
<dbReference type="GO" id="GO:0016020">
    <property type="term" value="C:membrane"/>
    <property type="evidence" value="ECO:0007669"/>
    <property type="project" value="UniProtKB-SubCell"/>
</dbReference>
<sequence length="178" mass="17633">MIGAGLVLGLIVCATAAVYVSAGLGKFAAPEHTRRAVRELFRLDEPTAHAAVRVLALVELAAGAGLLVPAARPAAAVAAGALGLAFAAAGALGRARGTATPCGCFGRADSAPLGLRSVVVGLALAAAALAVLGGASALTRPDLLPVGAAGLTVLLAAWTWRDIVRELIRPRPTPASDH</sequence>
<feature type="transmembrane region" description="Helical" evidence="5">
    <location>
        <begin position="50"/>
        <end position="68"/>
    </location>
</feature>
<dbReference type="RefSeq" id="WP_120780846.1">
    <property type="nucleotide sequence ID" value="NZ_JBHLUP010000001.1"/>
</dbReference>
<evidence type="ECO:0000256" key="1">
    <source>
        <dbReference type="ARBA" id="ARBA00004141"/>
    </source>
</evidence>
<dbReference type="UniPathway" id="UPA00895"/>
<accession>A0A3B0A380</accession>
<evidence type="ECO:0000256" key="2">
    <source>
        <dbReference type="ARBA" id="ARBA00022692"/>
    </source>
</evidence>
<feature type="transmembrane region" description="Helical" evidence="5">
    <location>
        <begin position="143"/>
        <end position="160"/>
    </location>
</feature>
<feature type="domain" description="Methylamine utilisation protein MauE" evidence="6">
    <location>
        <begin position="8"/>
        <end position="131"/>
    </location>
</feature>
<comment type="caution">
    <text evidence="7">The sequence shown here is derived from an EMBL/GenBank/DDBJ whole genome shotgun (WGS) entry which is preliminary data.</text>
</comment>
<dbReference type="GO" id="GO:0030416">
    <property type="term" value="P:methylamine metabolic process"/>
    <property type="evidence" value="ECO:0007669"/>
    <property type="project" value="InterPro"/>
</dbReference>
<evidence type="ECO:0000256" key="3">
    <source>
        <dbReference type="ARBA" id="ARBA00022989"/>
    </source>
</evidence>
<dbReference type="AlphaFoldDB" id="A0A3B0A380"/>
<keyword evidence="3 5" id="KW-1133">Transmembrane helix</keyword>
<feature type="transmembrane region" description="Helical" evidence="5">
    <location>
        <begin position="6"/>
        <end position="29"/>
    </location>
</feature>
<proteinExistence type="predicted"/>
<dbReference type="InterPro" id="IPR009908">
    <property type="entry name" value="Methylamine_util_MauE"/>
</dbReference>
<gene>
    <name evidence="7" type="ORF">D7193_18945</name>
</gene>
<name>A0A3B0A380_9ACTN</name>
<organism evidence="7 8">
    <name type="scientific">Micromonospora costi</name>
    <dbReference type="NCBI Taxonomy" id="1530042"/>
    <lineage>
        <taxon>Bacteria</taxon>
        <taxon>Bacillati</taxon>
        <taxon>Actinomycetota</taxon>
        <taxon>Actinomycetes</taxon>
        <taxon>Micromonosporales</taxon>
        <taxon>Micromonosporaceae</taxon>
        <taxon>Micromonospora</taxon>
    </lineage>
</organism>
<evidence type="ECO:0000256" key="5">
    <source>
        <dbReference type="SAM" id="Phobius"/>
    </source>
</evidence>
<evidence type="ECO:0000313" key="8">
    <source>
        <dbReference type="Proteomes" id="UP000279968"/>
    </source>
</evidence>
<dbReference type="EMBL" id="RBAN01000003">
    <property type="protein sequence ID" value="RKN54106.1"/>
    <property type="molecule type" value="Genomic_DNA"/>
</dbReference>
<keyword evidence="4 5" id="KW-0472">Membrane</keyword>
<reference evidence="7 8" key="1">
    <citation type="journal article" date="2015" name="Int. J. Syst. Evol. Microbiol.">
        <title>Micromonospora costi sp. nov., isolated from a leaf of Costus speciosus.</title>
        <authorList>
            <person name="Thawai C."/>
        </authorList>
    </citation>
    <scope>NUCLEOTIDE SEQUENCE [LARGE SCALE GENOMIC DNA]</scope>
    <source>
        <strain evidence="7 8">CS1-12</strain>
    </source>
</reference>
<evidence type="ECO:0000256" key="4">
    <source>
        <dbReference type="ARBA" id="ARBA00023136"/>
    </source>
</evidence>
<evidence type="ECO:0000259" key="6">
    <source>
        <dbReference type="Pfam" id="PF07291"/>
    </source>
</evidence>
<keyword evidence="8" id="KW-1185">Reference proteome</keyword>